<sequence length="55" mass="5730">MKLGWALFIGGLILLMSGIFLSAYWAAAGSFMGIFGGMMMGSSSFFLAKTGQKAG</sequence>
<protein>
    <submittedName>
        <fullName evidence="2">Uncharacterized protein</fullName>
    </submittedName>
</protein>
<organism evidence="2 3">
    <name type="scientific">Cytobacillus firmus</name>
    <name type="common">Bacillus firmus</name>
    <dbReference type="NCBI Taxonomy" id="1399"/>
    <lineage>
        <taxon>Bacteria</taxon>
        <taxon>Bacillati</taxon>
        <taxon>Bacillota</taxon>
        <taxon>Bacilli</taxon>
        <taxon>Bacillales</taxon>
        <taxon>Bacillaceae</taxon>
        <taxon>Cytobacillus</taxon>
    </lineage>
</organism>
<dbReference type="Proteomes" id="UP000252731">
    <property type="component" value="Unassembled WGS sequence"/>
</dbReference>
<accession>A0A366JRA3</accession>
<dbReference type="AlphaFoldDB" id="A0A366JRA3"/>
<name>A0A366JRA3_CYTFI</name>
<evidence type="ECO:0000256" key="1">
    <source>
        <dbReference type="SAM" id="Phobius"/>
    </source>
</evidence>
<feature type="transmembrane region" description="Helical" evidence="1">
    <location>
        <begin position="31"/>
        <end position="48"/>
    </location>
</feature>
<proteinExistence type="predicted"/>
<keyword evidence="1" id="KW-0472">Membrane</keyword>
<evidence type="ECO:0000313" key="3">
    <source>
        <dbReference type="Proteomes" id="UP000252731"/>
    </source>
</evidence>
<evidence type="ECO:0000313" key="2">
    <source>
        <dbReference type="EMBL" id="RBP90091.1"/>
    </source>
</evidence>
<gene>
    <name evidence="2" type="ORF">DFO70_110198</name>
</gene>
<keyword evidence="1" id="KW-0812">Transmembrane</keyword>
<dbReference type="EMBL" id="QNSF01000010">
    <property type="protein sequence ID" value="RBP90091.1"/>
    <property type="molecule type" value="Genomic_DNA"/>
</dbReference>
<dbReference type="RefSeq" id="WP_166672539.1">
    <property type="nucleotide sequence ID" value="NZ_QNSF01000010.1"/>
</dbReference>
<comment type="caution">
    <text evidence="2">The sequence shown here is derived from an EMBL/GenBank/DDBJ whole genome shotgun (WGS) entry which is preliminary data.</text>
</comment>
<reference evidence="2 3" key="1">
    <citation type="submission" date="2018-06" db="EMBL/GenBank/DDBJ databases">
        <title>Freshwater and sediment microbial communities from various areas in North America, analyzing microbe dynamics in response to fracking.</title>
        <authorList>
            <person name="Lamendella R."/>
        </authorList>
    </citation>
    <scope>NUCLEOTIDE SEQUENCE [LARGE SCALE GENOMIC DNA]</scope>
    <source>
        <strain evidence="2 3">14_TX</strain>
    </source>
</reference>
<keyword evidence="1" id="KW-1133">Transmembrane helix</keyword>
<keyword evidence="3" id="KW-1185">Reference proteome</keyword>
<feature type="transmembrane region" description="Helical" evidence="1">
    <location>
        <begin position="5"/>
        <end position="25"/>
    </location>
</feature>